<evidence type="ECO:0000313" key="1">
    <source>
        <dbReference type="EMBL" id="MFD1481454.1"/>
    </source>
</evidence>
<gene>
    <name evidence="1" type="ORF">ACFQ5P_09105</name>
</gene>
<name>A0ABW4DWA6_9RHOB</name>
<organism evidence="1 2">
    <name type="scientific">Paracoccus nototheniae</name>
    <dbReference type="NCBI Taxonomy" id="2489002"/>
    <lineage>
        <taxon>Bacteria</taxon>
        <taxon>Pseudomonadati</taxon>
        <taxon>Pseudomonadota</taxon>
        <taxon>Alphaproteobacteria</taxon>
        <taxon>Rhodobacterales</taxon>
        <taxon>Paracoccaceae</taxon>
        <taxon>Paracoccus</taxon>
    </lineage>
</organism>
<sequence>MAHDHLTANIGAEHVIDLMPQILNEAAKSIGKPAAFVVRMSPFSPNWPASNVRDQLERTFPGIPVIFVDHGTSIEAIHAAE</sequence>
<accession>A0ABW4DWA6</accession>
<evidence type="ECO:0000313" key="2">
    <source>
        <dbReference type="Proteomes" id="UP001597302"/>
    </source>
</evidence>
<dbReference type="RefSeq" id="WP_131577422.1">
    <property type="nucleotide sequence ID" value="NZ_CBCSAJ010000068.1"/>
</dbReference>
<keyword evidence="2" id="KW-1185">Reference proteome</keyword>
<protein>
    <submittedName>
        <fullName evidence="1">Uncharacterized protein</fullName>
    </submittedName>
</protein>
<proteinExistence type="predicted"/>
<dbReference type="EMBL" id="JBHTOQ010000020">
    <property type="protein sequence ID" value="MFD1481454.1"/>
    <property type="molecule type" value="Genomic_DNA"/>
</dbReference>
<comment type="caution">
    <text evidence="1">The sequence shown here is derived from an EMBL/GenBank/DDBJ whole genome shotgun (WGS) entry which is preliminary data.</text>
</comment>
<dbReference type="Proteomes" id="UP001597302">
    <property type="component" value="Unassembled WGS sequence"/>
</dbReference>
<reference evidence="2" key="1">
    <citation type="journal article" date="2019" name="Int. J. Syst. Evol. Microbiol.">
        <title>The Global Catalogue of Microorganisms (GCM) 10K type strain sequencing project: providing services to taxonomists for standard genome sequencing and annotation.</title>
        <authorList>
            <consortium name="The Broad Institute Genomics Platform"/>
            <consortium name="The Broad Institute Genome Sequencing Center for Infectious Disease"/>
            <person name="Wu L."/>
            <person name="Ma J."/>
        </authorList>
    </citation>
    <scope>NUCLEOTIDE SEQUENCE [LARGE SCALE GENOMIC DNA]</scope>
    <source>
        <strain evidence="2">CCM 8875</strain>
    </source>
</reference>